<keyword evidence="6 10" id="KW-0653">Protein transport</keyword>
<organism evidence="15 16">
    <name type="scientific">Candidatus Methanocrinis natronophilus</name>
    <dbReference type="NCBI Taxonomy" id="3033396"/>
    <lineage>
        <taxon>Archaea</taxon>
        <taxon>Methanobacteriati</taxon>
        <taxon>Methanobacteriota</taxon>
        <taxon>Stenosarchaea group</taxon>
        <taxon>Methanomicrobia</taxon>
        <taxon>Methanotrichales</taxon>
        <taxon>Methanotrichaceae</taxon>
        <taxon>Methanocrinis</taxon>
    </lineage>
</organism>
<feature type="transmembrane region" description="Helical" evidence="10">
    <location>
        <begin position="286"/>
        <end position="304"/>
    </location>
</feature>
<reference evidence="15 16" key="1">
    <citation type="submission" date="2023-03" db="EMBL/GenBank/DDBJ databases">
        <title>WGS of Methanotrichaceae archaeon Mx.</title>
        <authorList>
            <person name="Sorokin D.Y."/>
            <person name="Merkel A.Y."/>
        </authorList>
    </citation>
    <scope>NUCLEOTIDE SEQUENCE [LARGE SCALE GENOMIC DNA]</scope>
    <source>
        <strain evidence="15 16">Mx</strain>
    </source>
</reference>
<comment type="caution">
    <text evidence="15">The sequence shown here is derived from an EMBL/GenBank/DDBJ whole genome shotgun (WGS) entry which is preliminary data.</text>
</comment>
<dbReference type="InterPro" id="IPR019561">
    <property type="entry name" value="Translocon_Sec61/SecY_plug_dom"/>
</dbReference>
<dbReference type="EMBL" id="JARFPK010000021">
    <property type="protein sequence ID" value="MDF0590908.1"/>
    <property type="molecule type" value="Genomic_DNA"/>
</dbReference>
<evidence type="ECO:0000256" key="10">
    <source>
        <dbReference type="HAMAP-Rule" id="MF_01465"/>
    </source>
</evidence>
<name>A0ABT5X8C3_9EURY</name>
<feature type="transmembrane region" description="Helical" evidence="10">
    <location>
        <begin position="185"/>
        <end position="207"/>
    </location>
</feature>
<evidence type="ECO:0000256" key="11">
    <source>
        <dbReference type="RuleBase" id="RU000537"/>
    </source>
</evidence>
<evidence type="ECO:0000259" key="14">
    <source>
        <dbReference type="Pfam" id="PF10559"/>
    </source>
</evidence>
<keyword evidence="8 10" id="KW-0811">Translocation</keyword>
<dbReference type="Proteomes" id="UP001220010">
    <property type="component" value="Unassembled WGS sequence"/>
</dbReference>
<evidence type="ECO:0000256" key="8">
    <source>
        <dbReference type="ARBA" id="ARBA00023010"/>
    </source>
</evidence>
<feature type="transmembrane region" description="Helical" evidence="10">
    <location>
        <begin position="33"/>
        <end position="53"/>
    </location>
</feature>
<keyword evidence="4 10" id="KW-1003">Cell membrane</keyword>
<dbReference type="Pfam" id="PF10559">
    <property type="entry name" value="Plug_translocon"/>
    <property type="match status" value="1"/>
</dbReference>
<feature type="transmembrane region" description="Helical" evidence="10">
    <location>
        <begin position="411"/>
        <end position="434"/>
    </location>
</feature>
<protein>
    <recommendedName>
        <fullName evidence="10 11">Protein translocase subunit SecY</fullName>
    </recommendedName>
    <alternativeName>
        <fullName evidence="10">Protein transport protein SEC61 subunit alpha homolog</fullName>
    </alternativeName>
</protein>
<feature type="domain" description="Translocon Sec61/SecY plug" evidence="14">
    <location>
        <begin position="41"/>
        <end position="74"/>
    </location>
</feature>
<evidence type="ECO:0000256" key="12">
    <source>
        <dbReference type="RuleBase" id="RU003484"/>
    </source>
</evidence>
<dbReference type="InterPro" id="IPR026593">
    <property type="entry name" value="SecY"/>
</dbReference>
<keyword evidence="9 10" id="KW-0472">Membrane</keyword>
<dbReference type="HAMAP" id="MF_01465">
    <property type="entry name" value="SecY"/>
    <property type="match status" value="1"/>
</dbReference>
<gene>
    <name evidence="10 15" type="primary">secY</name>
    <name evidence="15" type="ORF">P0O15_06975</name>
</gene>
<comment type="subcellular location">
    <subcellularLocation>
        <location evidence="10">Cell membrane</location>
        <topology evidence="10">Multi-pass membrane protein</topology>
    </subcellularLocation>
    <subcellularLocation>
        <location evidence="1">Endomembrane system</location>
        <topology evidence="1">Multi-pass membrane protein</topology>
    </subcellularLocation>
    <subcellularLocation>
        <location evidence="12">Membrane</location>
        <topology evidence="12">Multi-pass membrane protein</topology>
    </subcellularLocation>
</comment>
<accession>A0ABT5X8C3</accession>
<dbReference type="Gene3D" id="1.10.3370.10">
    <property type="entry name" value="SecY subunit domain"/>
    <property type="match status" value="1"/>
</dbReference>
<dbReference type="PROSITE" id="PS00755">
    <property type="entry name" value="SECY_1"/>
    <property type="match status" value="1"/>
</dbReference>
<evidence type="ECO:0000256" key="9">
    <source>
        <dbReference type="ARBA" id="ARBA00023136"/>
    </source>
</evidence>
<evidence type="ECO:0000256" key="13">
    <source>
        <dbReference type="RuleBase" id="RU004349"/>
    </source>
</evidence>
<dbReference type="PANTHER" id="PTHR10906">
    <property type="entry name" value="SECY/SEC61-ALPHA FAMILY MEMBER"/>
    <property type="match status" value="1"/>
</dbReference>
<dbReference type="PROSITE" id="PS00756">
    <property type="entry name" value="SECY_2"/>
    <property type="match status" value="1"/>
</dbReference>
<proteinExistence type="inferred from homology"/>
<dbReference type="NCBIfam" id="NF006341">
    <property type="entry name" value="PRK08568.1-5"/>
    <property type="match status" value="1"/>
</dbReference>
<dbReference type="SUPFAM" id="SSF103491">
    <property type="entry name" value="Preprotein translocase SecY subunit"/>
    <property type="match status" value="1"/>
</dbReference>
<keyword evidence="3 10" id="KW-0813">Transport</keyword>
<comment type="function">
    <text evidence="10 11">The central subunit of the protein translocation channel SecYEG. Consists of two halves formed by TMs 1-5 and 6-10. These two domains form a lateral gate at the front which open onto the bilayer between TMs 2 and 7, and are clamped together by SecE at the back. The channel is closed by both a pore ring composed of hydrophobic SecY resides and a short helix (helix 2A) on the extracellular side of the membrane which forms a plug. The plug probably moves laterally to allow the channel to open. The ring and the pore may move independently.</text>
</comment>
<evidence type="ECO:0000256" key="3">
    <source>
        <dbReference type="ARBA" id="ARBA00022448"/>
    </source>
</evidence>
<comment type="similarity">
    <text evidence="2 10 13">Belongs to the SecY/SEC61-alpha family.</text>
</comment>
<dbReference type="InterPro" id="IPR023201">
    <property type="entry name" value="SecY_dom_sf"/>
</dbReference>
<dbReference type="RefSeq" id="WP_316966653.1">
    <property type="nucleotide sequence ID" value="NZ_JARFPK010000021.1"/>
</dbReference>
<feature type="transmembrane region" description="Helical" evidence="10">
    <location>
        <begin position="73"/>
        <end position="99"/>
    </location>
</feature>
<feature type="transmembrane region" description="Helical" evidence="10">
    <location>
        <begin position="497"/>
        <end position="516"/>
    </location>
</feature>
<evidence type="ECO:0000256" key="1">
    <source>
        <dbReference type="ARBA" id="ARBA00004127"/>
    </source>
</evidence>
<dbReference type="Pfam" id="PF00344">
    <property type="entry name" value="SecY"/>
    <property type="match status" value="1"/>
</dbReference>
<comment type="subunit">
    <text evidence="10">Component of the Sec protein translocase complex. Heterotrimer consisting of alpha (SecY), beta (SecG) and gamma (SecE) subunits. The heterotrimers can form oligomers, although 1 heterotrimer is thought to be able to translocate proteins. Interacts with the ribosome. May interact with SecDF, and other proteins may be involved.</text>
</comment>
<evidence type="ECO:0000256" key="7">
    <source>
        <dbReference type="ARBA" id="ARBA00022989"/>
    </source>
</evidence>
<sequence>MNQQSFFYAIEPLVRRLPAVERPEGHVHFKKKLSWTVGILVLYLALGNVSLFGLSPASIDLFGMYRAFFAGSFGSLMLLGIGPIVTASIVLQLLVGAGIIKLDLTDPRDQAIFQGTQKLLVLVMIVVEGLPQVLGGYLLPDPGLAASMGVSLGMISFLIFVQISIGGVLILFMDEIVSKWGIGSGVGLFIVAGVSQQLITGIFNWTIGDAGLPIGLIPKWISIVTGGVLGLDDVFTASGFEWILIEGGILALITTIVIILFVVFVESTRVEIPLAHSAVRGARGRFPVKLIYASVLPMILVRALQANIQMIGVLLAGKIGTTTTATTTDSASGVNIVYTAYSSILGTFTSTQSYDMVTGELVSASSPMPVSGLMYYLSPINTPHDWIPSLVTASYPGMELLGLDPIAGWQIWLHIMTDAFVLIAGGVIFAIFWIETTGMGAKSVAAKIHSSGLQVPGHRRSAVSIEKILGRYIPKVTVIGGVIVGLLTLVASLLGTLGGAGGTGLLLAVSITYRLYEQIASEQIQEMYPMMRRFFGE</sequence>
<evidence type="ECO:0000256" key="5">
    <source>
        <dbReference type="ARBA" id="ARBA00022692"/>
    </source>
</evidence>
<dbReference type="NCBIfam" id="TIGR00967">
    <property type="entry name" value="3a0501s007"/>
    <property type="match status" value="1"/>
</dbReference>
<keyword evidence="7 10" id="KW-1133">Transmembrane helix</keyword>
<evidence type="ECO:0000256" key="2">
    <source>
        <dbReference type="ARBA" id="ARBA00005751"/>
    </source>
</evidence>
<evidence type="ECO:0000313" key="15">
    <source>
        <dbReference type="EMBL" id="MDF0590908.1"/>
    </source>
</evidence>
<evidence type="ECO:0000256" key="6">
    <source>
        <dbReference type="ARBA" id="ARBA00022927"/>
    </source>
</evidence>
<dbReference type="InterPro" id="IPR030659">
    <property type="entry name" value="SecY_CS"/>
</dbReference>
<keyword evidence="5 10" id="KW-0812">Transmembrane</keyword>
<feature type="transmembrane region" description="Helical" evidence="10">
    <location>
        <begin position="472"/>
        <end position="491"/>
    </location>
</feature>
<feature type="transmembrane region" description="Helical" evidence="10">
    <location>
        <begin position="119"/>
        <end position="139"/>
    </location>
</feature>
<evidence type="ECO:0000256" key="4">
    <source>
        <dbReference type="ARBA" id="ARBA00022475"/>
    </source>
</evidence>
<evidence type="ECO:0000313" key="16">
    <source>
        <dbReference type="Proteomes" id="UP001220010"/>
    </source>
</evidence>
<feature type="transmembrane region" description="Helical" evidence="10">
    <location>
        <begin position="151"/>
        <end position="173"/>
    </location>
</feature>
<keyword evidence="16" id="KW-1185">Reference proteome</keyword>
<dbReference type="InterPro" id="IPR002208">
    <property type="entry name" value="SecY/SEC61-alpha"/>
</dbReference>
<feature type="transmembrane region" description="Helical" evidence="10">
    <location>
        <begin position="242"/>
        <end position="265"/>
    </location>
</feature>